<accession>A0ABQ1RJT7</accession>
<protein>
    <recommendedName>
        <fullName evidence="2">Universal stress protein</fullName>
    </recommendedName>
</protein>
<dbReference type="PIRSF" id="PIRSF006276">
    <property type="entry name" value="UspA"/>
    <property type="match status" value="1"/>
</dbReference>
<feature type="domain" description="UspA" evidence="3">
    <location>
        <begin position="1"/>
        <end position="139"/>
    </location>
</feature>
<dbReference type="PANTHER" id="PTHR46268:SF15">
    <property type="entry name" value="UNIVERSAL STRESS PROTEIN HP_0031"/>
    <property type="match status" value="1"/>
</dbReference>
<dbReference type="SUPFAM" id="SSF52402">
    <property type="entry name" value="Adenine nucleotide alpha hydrolases-like"/>
    <property type="match status" value="1"/>
</dbReference>
<dbReference type="RefSeq" id="WP_099035368.1">
    <property type="nucleotide sequence ID" value="NZ_BMGJ01000011.1"/>
</dbReference>
<evidence type="ECO:0000256" key="1">
    <source>
        <dbReference type="ARBA" id="ARBA00008791"/>
    </source>
</evidence>
<evidence type="ECO:0000256" key="2">
    <source>
        <dbReference type="PIRNR" id="PIRNR006276"/>
    </source>
</evidence>
<comment type="caution">
    <text evidence="4">The sequence shown here is derived from an EMBL/GenBank/DDBJ whole genome shotgun (WGS) entry which is preliminary data.</text>
</comment>
<reference evidence="5" key="1">
    <citation type="journal article" date="2019" name="Int. J. Syst. Evol. Microbiol.">
        <title>The Global Catalogue of Microorganisms (GCM) 10K type strain sequencing project: providing services to taxonomists for standard genome sequencing and annotation.</title>
        <authorList>
            <consortium name="The Broad Institute Genomics Platform"/>
            <consortium name="The Broad Institute Genome Sequencing Center for Infectious Disease"/>
            <person name="Wu L."/>
            <person name="Ma J."/>
        </authorList>
    </citation>
    <scope>NUCLEOTIDE SEQUENCE [LARGE SCALE GENOMIC DNA]</scope>
    <source>
        <strain evidence="5">CGMCC 1.12923</strain>
    </source>
</reference>
<dbReference type="InterPro" id="IPR006016">
    <property type="entry name" value="UspA"/>
</dbReference>
<keyword evidence="2" id="KW-0963">Cytoplasm</keyword>
<gene>
    <name evidence="4" type="primary">uspA2</name>
    <name evidence="4" type="ORF">GCM10011357_27120</name>
</gene>
<dbReference type="InterPro" id="IPR014729">
    <property type="entry name" value="Rossmann-like_a/b/a_fold"/>
</dbReference>
<proteinExistence type="inferred from homology"/>
<comment type="subcellular location">
    <subcellularLocation>
        <location evidence="2">Cytoplasm</location>
    </subcellularLocation>
</comment>
<organism evidence="4 5">
    <name type="scientific">Lacimicrobium alkaliphilum</name>
    <dbReference type="NCBI Taxonomy" id="1526571"/>
    <lineage>
        <taxon>Bacteria</taxon>
        <taxon>Pseudomonadati</taxon>
        <taxon>Pseudomonadota</taxon>
        <taxon>Gammaproteobacteria</taxon>
        <taxon>Alteromonadales</taxon>
        <taxon>Alteromonadaceae</taxon>
        <taxon>Lacimicrobium</taxon>
    </lineage>
</organism>
<dbReference type="EMBL" id="BMGJ01000011">
    <property type="protein sequence ID" value="GGD70621.1"/>
    <property type="molecule type" value="Genomic_DNA"/>
</dbReference>
<keyword evidence="5" id="KW-1185">Reference proteome</keyword>
<evidence type="ECO:0000313" key="5">
    <source>
        <dbReference type="Proteomes" id="UP000614272"/>
    </source>
</evidence>
<dbReference type="PRINTS" id="PR01438">
    <property type="entry name" value="UNVRSLSTRESS"/>
</dbReference>
<evidence type="ECO:0000313" key="4">
    <source>
        <dbReference type="EMBL" id="GGD70621.1"/>
    </source>
</evidence>
<name>A0ABQ1RJT7_9ALTE</name>
<dbReference type="Pfam" id="PF00582">
    <property type="entry name" value="Usp"/>
    <property type="match status" value="1"/>
</dbReference>
<comment type="similarity">
    <text evidence="1 2">Belongs to the universal stress protein A family.</text>
</comment>
<evidence type="ECO:0000259" key="3">
    <source>
        <dbReference type="Pfam" id="PF00582"/>
    </source>
</evidence>
<dbReference type="Gene3D" id="3.40.50.620">
    <property type="entry name" value="HUPs"/>
    <property type="match status" value="1"/>
</dbReference>
<sequence>MYKNVLIAIDTSPEARQVLDAALDNEAAKGARFRLLHATELPGPGMSAYTGYDFNFDFERIHTAAREKIGELTKGTAIKDSDIQIQTGMAADLIVDMAKEMDADLIVVGSHGRHGIRLLLGSTANSVLHHAPCDVLAVRVKD</sequence>
<dbReference type="InterPro" id="IPR006015">
    <property type="entry name" value="Universal_stress_UspA"/>
</dbReference>
<dbReference type="CDD" id="cd00293">
    <property type="entry name" value="USP-like"/>
    <property type="match status" value="1"/>
</dbReference>
<dbReference type="Proteomes" id="UP000614272">
    <property type="component" value="Unassembled WGS sequence"/>
</dbReference>
<dbReference type="PANTHER" id="PTHR46268">
    <property type="entry name" value="STRESS RESPONSE PROTEIN NHAX"/>
    <property type="match status" value="1"/>
</dbReference>